<organism evidence="1">
    <name type="scientific">Lepeophtheirus salmonis</name>
    <name type="common">Salmon louse</name>
    <name type="synonym">Caligus salmonis</name>
    <dbReference type="NCBI Taxonomy" id="72036"/>
    <lineage>
        <taxon>Eukaryota</taxon>
        <taxon>Metazoa</taxon>
        <taxon>Ecdysozoa</taxon>
        <taxon>Arthropoda</taxon>
        <taxon>Crustacea</taxon>
        <taxon>Multicrustacea</taxon>
        <taxon>Hexanauplia</taxon>
        <taxon>Copepoda</taxon>
        <taxon>Siphonostomatoida</taxon>
        <taxon>Caligidae</taxon>
        <taxon>Lepeophtheirus</taxon>
    </lineage>
</organism>
<sequence>MYVYITIVPFCYLANDCFIYFICFRKSFTSTLCQKLYYNYY</sequence>
<evidence type="ECO:0000313" key="1">
    <source>
        <dbReference type="EMBL" id="CDW37945.1"/>
    </source>
</evidence>
<reference evidence="1" key="1">
    <citation type="submission" date="2014-05" db="EMBL/GenBank/DDBJ databases">
        <authorList>
            <person name="Chronopoulou M."/>
        </authorList>
    </citation>
    <scope>NUCLEOTIDE SEQUENCE</scope>
    <source>
        <tissue evidence="1">Whole organism</tissue>
    </source>
</reference>
<feature type="non-terminal residue" evidence="1">
    <location>
        <position position="41"/>
    </location>
</feature>
<protein>
    <submittedName>
        <fullName evidence="1">Uncharacterized protein</fullName>
    </submittedName>
</protein>
<proteinExistence type="predicted"/>
<dbReference type="EMBL" id="HACA01020584">
    <property type="protein sequence ID" value="CDW37945.1"/>
    <property type="molecule type" value="Transcribed_RNA"/>
</dbReference>
<accession>A0A0K2UIT1</accession>
<name>A0A0K2UIT1_LEPSM</name>
<dbReference type="AlphaFoldDB" id="A0A0K2UIT1"/>